<proteinExistence type="inferred from homology"/>
<dbReference type="STRING" id="3880.A0A072U5I1"/>
<dbReference type="HOGENOM" id="CLU_081436_1_0_1"/>
<gene>
    <name evidence="4" type="ordered locus">MTR_6g007913</name>
</gene>
<protein>
    <submittedName>
        <fullName evidence="4">GASA/GAST/Snakin</fullName>
    </submittedName>
</protein>
<dbReference type="AlphaFoldDB" id="A0A072U5I1"/>
<dbReference type="PANTHER" id="PTHR23201">
    <property type="entry name" value="EXTENSIN, PROLINE-RICH PROTEIN"/>
    <property type="match status" value="1"/>
</dbReference>
<dbReference type="Proteomes" id="UP000002051">
    <property type="component" value="Chromosome 6"/>
</dbReference>
<reference evidence="4 6" key="1">
    <citation type="journal article" date="2011" name="Nature">
        <title>The Medicago genome provides insight into the evolution of rhizobial symbioses.</title>
        <authorList>
            <person name="Young N.D."/>
            <person name="Debelle F."/>
            <person name="Oldroyd G.E."/>
            <person name="Geurts R."/>
            <person name="Cannon S.B."/>
            <person name="Udvardi M.K."/>
            <person name="Benedito V.A."/>
            <person name="Mayer K.F."/>
            <person name="Gouzy J."/>
            <person name="Schoof H."/>
            <person name="Van de Peer Y."/>
            <person name="Proost S."/>
            <person name="Cook D.R."/>
            <person name="Meyers B.C."/>
            <person name="Spannagl M."/>
            <person name="Cheung F."/>
            <person name="De Mita S."/>
            <person name="Krishnakumar V."/>
            <person name="Gundlach H."/>
            <person name="Zhou S."/>
            <person name="Mudge J."/>
            <person name="Bharti A.K."/>
            <person name="Murray J.D."/>
            <person name="Naoumkina M.A."/>
            <person name="Rosen B."/>
            <person name="Silverstein K.A."/>
            <person name="Tang H."/>
            <person name="Rombauts S."/>
            <person name="Zhao P.X."/>
            <person name="Zhou P."/>
            <person name="Barbe V."/>
            <person name="Bardou P."/>
            <person name="Bechner M."/>
            <person name="Bellec A."/>
            <person name="Berger A."/>
            <person name="Berges H."/>
            <person name="Bidwell S."/>
            <person name="Bisseling T."/>
            <person name="Choisne N."/>
            <person name="Couloux A."/>
            <person name="Denny R."/>
            <person name="Deshpande S."/>
            <person name="Dai X."/>
            <person name="Doyle J.J."/>
            <person name="Dudez A.M."/>
            <person name="Farmer A.D."/>
            <person name="Fouteau S."/>
            <person name="Franken C."/>
            <person name="Gibelin C."/>
            <person name="Gish J."/>
            <person name="Goldstein S."/>
            <person name="Gonzalez A.J."/>
            <person name="Green P.J."/>
            <person name="Hallab A."/>
            <person name="Hartog M."/>
            <person name="Hua A."/>
            <person name="Humphray S.J."/>
            <person name="Jeong D.H."/>
            <person name="Jing Y."/>
            <person name="Jocker A."/>
            <person name="Kenton S.M."/>
            <person name="Kim D.J."/>
            <person name="Klee K."/>
            <person name="Lai H."/>
            <person name="Lang C."/>
            <person name="Lin S."/>
            <person name="Macmil S.L."/>
            <person name="Magdelenat G."/>
            <person name="Matthews L."/>
            <person name="McCorrison J."/>
            <person name="Monaghan E.L."/>
            <person name="Mun J.H."/>
            <person name="Najar F.Z."/>
            <person name="Nicholson C."/>
            <person name="Noirot C."/>
            <person name="O'Bleness M."/>
            <person name="Paule C.R."/>
            <person name="Poulain J."/>
            <person name="Prion F."/>
            <person name="Qin B."/>
            <person name="Qu C."/>
            <person name="Retzel E.F."/>
            <person name="Riddle C."/>
            <person name="Sallet E."/>
            <person name="Samain S."/>
            <person name="Samson N."/>
            <person name="Sanders I."/>
            <person name="Saurat O."/>
            <person name="Scarpelli C."/>
            <person name="Schiex T."/>
            <person name="Segurens B."/>
            <person name="Severin A.J."/>
            <person name="Sherrier D.J."/>
            <person name="Shi R."/>
            <person name="Sims S."/>
            <person name="Singer S.R."/>
            <person name="Sinharoy S."/>
            <person name="Sterck L."/>
            <person name="Viollet A."/>
            <person name="Wang B.B."/>
            <person name="Wang K."/>
            <person name="Wang M."/>
            <person name="Wang X."/>
            <person name="Warfsmann J."/>
            <person name="Weissenbach J."/>
            <person name="White D.D."/>
            <person name="White J.D."/>
            <person name="Wiley G.B."/>
            <person name="Wincker P."/>
            <person name="Xing Y."/>
            <person name="Yang L."/>
            <person name="Yao Z."/>
            <person name="Ying F."/>
            <person name="Zhai J."/>
            <person name="Zhou L."/>
            <person name="Zuber A."/>
            <person name="Denarie J."/>
            <person name="Dixon R.A."/>
            <person name="May G.D."/>
            <person name="Schwartz D.C."/>
            <person name="Rogers J."/>
            <person name="Quetier F."/>
            <person name="Town C.D."/>
            <person name="Roe B.A."/>
        </authorList>
    </citation>
    <scope>NUCLEOTIDE SEQUENCE [LARGE SCALE GENOMIC DNA]</scope>
    <source>
        <strain evidence="4">A17</strain>
        <strain evidence="5 6">cv. Jemalong A17</strain>
    </source>
</reference>
<dbReference type="InterPro" id="IPR003854">
    <property type="entry name" value="GASA"/>
</dbReference>
<dbReference type="EnsemblPlants" id="KEH24912">
    <property type="protein sequence ID" value="KEH24912"/>
    <property type="gene ID" value="MTR_6g007913"/>
</dbReference>
<reference evidence="5" key="3">
    <citation type="submission" date="2015-04" db="UniProtKB">
        <authorList>
            <consortium name="EnsemblPlants"/>
        </authorList>
    </citation>
    <scope>IDENTIFICATION</scope>
    <source>
        <strain evidence="5">cv. Jemalong A17</strain>
    </source>
</reference>
<reference evidence="4 6" key="2">
    <citation type="journal article" date="2014" name="BMC Genomics">
        <title>An improved genome release (version Mt4.0) for the model legume Medicago truncatula.</title>
        <authorList>
            <person name="Tang H."/>
            <person name="Krishnakumar V."/>
            <person name="Bidwell S."/>
            <person name="Rosen B."/>
            <person name="Chan A."/>
            <person name="Zhou S."/>
            <person name="Gentzbittel L."/>
            <person name="Childs K.L."/>
            <person name="Yandell M."/>
            <person name="Gundlach H."/>
            <person name="Mayer K.F."/>
            <person name="Schwartz D.C."/>
            <person name="Town C.D."/>
        </authorList>
    </citation>
    <scope>GENOME REANNOTATION</scope>
    <source>
        <strain evidence="4">A17</strain>
        <strain evidence="5 6">cv. Jemalong A17</strain>
    </source>
</reference>
<evidence type="ECO:0000256" key="2">
    <source>
        <dbReference type="SAM" id="MobiDB-lite"/>
    </source>
</evidence>
<dbReference type="EMBL" id="CM001222">
    <property type="protein sequence ID" value="KEH24912.1"/>
    <property type="molecule type" value="Genomic_DNA"/>
</dbReference>
<feature type="chain" id="PRO_5014499297" evidence="3">
    <location>
        <begin position="21"/>
        <end position="138"/>
    </location>
</feature>
<keyword evidence="3" id="KW-0732">Signal</keyword>
<evidence type="ECO:0000313" key="4">
    <source>
        <dbReference type="EMBL" id="KEH24912.1"/>
    </source>
</evidence>
<evidence type="ECO:0000256" key="1">
    <source>
        <dbReference type="ARBA" id="ARBA00010582"/>
    </source>
</evidence>
<evidence type="ECO:0000313" key="6">
    <source>
        <dbReference type="Proteomes" id="UP000002051"/>
    </source>
</evidence>
<keyword evidence="6" id="KW-1185">Reference proteome</keyword>
<evidence type="ECO:0000256" key="3">
    <source>
        <dbReference type="SAM" id="SignalP"/>
    </source>
</evidence>
<organism evidence="4 6">
    <name type="scientific">Medicago truncatula</name>
    <name type="common">Barrel medic</name>
    <name type="synonym">Medicago tribuloides</name>
    <dbReference type="NCBI Taxonomy" id="3880"/>
    <lineage>
        <taxon>Eukaryota</taxon>
        <taxon>Viridiplantae</taxon>
        <taxon>Streptophyta</taxon>
        <taxon>Embryophyta</taxon>
        <taxon>Tracheophyta</taxon>
        <taxon>Spermatophyta</taxon>
        <taxon>Magnoliopsida</taxon>
        <taxon>eudicotyledons</taxon>
        <taxon>Gunneridae</taxon>
        <taxon>Pentapetalae</taxon>
        <taxon>rosids</taxon>
        <taxon>fabids</taxon>
        <taxon>Fabales</taxon>
        <taxon>Fabaceae</taxon>
        <taxon>Papilionoideae</taxon>
        <taxon>50 kb inversion clade</taxon>
        <taxon>NPAAA clade</taxon>
        <taxon>Hologalegina</taxon>
        <taxon>IRL clade</taxon>
        <taxon>Trifolieae</taxon>
        <taxon>Medicago</taxon>
    </lineage>
</organism>
<comment type="similarity">
    <text evidence="1">Belongs to the GASA family.</text>
</comment>
<dbReference type="Pfam" id="PF02704">
    <property type="entry name" value="GASA"/>
    <property type="match status" value="1"/>
</dbReference>
<feature type="region of interest" description="Disordered" evidence="2">
    <location>
        <begin position="48"/>
        <end position="68"/>
    </location>
</feature>
<dbReference type="PANTHER" id="PTHR23201:SF53">
    <property type="entry name" value="GIBBERELLIN-REGULATED PROTEIN 14"/>
    <property type="match status" value="1"/>
</dbReference>
<evidence type="ECO:0000313" key="5">
    <source>
        <dbReference type="EnsemblPlants" id="KEH24912"/>
    </source>
</evidence>
<sequence length="138" mass="15354">MASKSILLCIFLMVATNVFSFDEDFKKVNYVKPSAPTVVIPIITVPPSQPAKTPASSPAPPPTSKTKPTPIVKSWKDCIPLCIYRCKLHLRKMVCITACMTCCDRCKCVPLDQTYGNRDKCGKCYTDMLTHHDKVKCP</sequence>
<accession>A0A072U5I1</accession>
<name>A0A072U5I1_MEDTR</name>
<feature type="signal peptide" evidence="3">
    <location>
        <begin position="1"/>
        <end position="20"/>
    </location>
</feature>